<protein>
    <submittedName>
        <fullName evidence="7">O-antigen polymerase</fullName>
    </submittedName>
</protein>
<feature type="transmembrane region" description="Helical" evidence="5">
    <location>
        <begin position="131"/>
        <end position="149"/>
    </location>
</feature>
<organism evidence="7 8">
    <name type="scientific">Sphingopyxis granuli</name>
    <dbReference type="NCBI Taxonomy" id="267128"/>
    <lineage>
        <taxon>Bacteria</taxon>
        <taxon>Pseudomonadati</taxon>
        <taxon>Pseudomonadota</taxon>
        <taxon>Alphaproteobacteria</taxon>
        <taxon>Sphingomonadales</taxon>
        <taxon>Sphingomonadaceae</taxon>
        <taxon>Sphingopyxis</taxon>
    </lineage>
</organism>
<name>A0AA86GL49_9SPHN</name>
<evidence type="ECO:0000256" key="5">
    <source>
        <dbReference type="SAM" id="Phobius"/>
    </source>
</evidence>
<accession>A0AA86GL49</accession>
<feature type="transmembrane region" description="Helical" evidence="5">
    <location>
        <begin position="293"/>
        <end position="315"/>
    </location>
</feature>
<keyword evidence="4 5" id="KW-0472">Membrane</keyword>
<evidence type="ECO:0000313" key="7">
    <source>
        <dbReference type="EMBL" id="AMG74743.1"/>
    </source>
</evidence>
<reference evidence="7 8" key="1">
    <citation type="journal article" date="2016" name="BMC Genomics">
        <title>Genomic analysis of the nitrate-respiring Sphingopyxis granuli (formerly Sphingomonas macrogoltabida) strain TFA.</title>
        <authorList>
            <person name="Garcia-Romero I."/>
            <person name="Perez-Pulido A.J."/>
            <person name="Gonzalez-Flores Y.E."/>
            <person name="Reyes-Ramirez F."/>
            <person name="Santero E."/>
            <person name="Floriano B."/>
        </authorList>
    </citation>
    <scope>NUCLEOTIDE SEQUENCE [LARGE SCALE GENOMIC DNA]</scope>
    <source>
        <strain evidence="7 8">TFA</strain>
    </source>
</reference>
<dbReference type="Pfam" id="PF04932">
    <property type="entry name" value="Wzy_C"/>
    <property type="match status" value="1"/>
</dbReference>
<evidence type="ECO:0000256" key="1">
    <source>
        <dbReference type="ARBA" id="ARBA00004141"/>
    </source>
</evidence>
<keyword evidence="2 5" id="KW-0812">Transmembrane</keyword>
<dbReference type="Proteomes" id="UP000058599">
    <property type="component" value="Chromosome"/>
</dbReference>
<dbReference type="RefSeq" id="WP_067183924.1">
    <property type="nucleotide sequence ID" value="NZ_CP012199.1"/>
</dbReference>
<keyword evidence="8" id="KW-1185">Reference proteome</keyword>
<evidence type="ECO:0000259" key="6">
    <source>
        <dbReference type="Pfam" id="PF04932"/>
    </source>
</evidence>
<dbReference type="EMBL" id="CP012199">
    <property type="protein sequence ID" value="AMG74743.1"/>
    <property type="molecule type" value="Genomic_DNA"/>
</dbReference>
<evidence type="ECO:0000256" key="3">
    <source>
        <dbReference type="ARBA" id="ARBA00022989"/>
    </source>
</evidence>
<dbReference type="InterPro" id="IPR007016">
    <property type="entry name" value="O-antigen_ligase-rel_domated"/>
</dbReference>
<evidence type="ECO:0000256" key="2">
    <source>
        <dbReference type="ARBA" id="ARBA00022692"/>
    </source>
</evidence>
<dbReference type="InterPro" id="IPR051533">
    <property type="entry name" value="WaaL-like"/>
</dbReference>
<evidence type="ECO:0000256" key="4">
    <source>
        <dbReference type="ARBA" id="ARBA00023136"/>
    </source>
</evidence>
<feature type="domain" description="O-antigen ligase-related" evidence="6">
    <location>
        <begin position="239"/>
        <end position="401"/>
    </location>
</feature>
<dbReference type="AlphaFoldDB" id="A0AA86GL49"/>
<feature type="transmembrane region" description="Helical" evidence="5">
    <location>
        <begin position="230"/>
        <end position="247"/>
    </location>
</feature>
<feature type="transmembrane region" description="Helical" evidence="5">
    <location>
        <begin position="202"/>
        <end position="218"/>
    </location>
</feature>
<gene>
    <name evidence="7" type="ORF">SGRAN_2380</name>
</gene>
<proteinExistence type="predicted"/>
<evidence type="ECO:0000313" key="8">
    <source>
        <dbReference type="Proteomes" id="UP000058599"/>
    </source>
</evidence>
<feature type="transmembrane region" description="Helical" evidence="5">
    <location>
        <begin position="430"/>
        <end position="448"/>
    </location>
</feature>
<comment type="subcellular location">
    <subcellularLocation>
        <location evidence="1">Membrane</location>
        <topology evidence="1">Multi-pass membrane protein</topology>
    </subcellularLocation>
</comment>
<feature type="transmembrane region" description="Helical" evidence="5">
    <location>
        <begin position="395"/>
        <end position="418"/>
    </location>
</feature>
<sequence length="484" mass="52308">MKTKTRSIFSGDMLPRERWLVLLAFGFLIAVMGGSSRSDIASLPFFRASAVLFAFFALATTRTGTWREIRLPLTLLGLLALWMIAQLVPLPADVWSSLPGRDIIYRMDRLLGHADRWRPISMTPSLTRNSLLALSVPAAALLLSAAIPVEERVRLWWAIWAFAMLSAAFSLFQFVAGARSAFYLYRITNEGALVGLFANRNHQALLLALGILAAGWLITQEFLRKHSRPVVVPALSGSILILILLILTIGSRQGLICGLLALTVIFGAIRWGSGQRAKAVGRRTAGAMPARPLVRVAVIVLPFVVIGGLIALFYWSDRSNAIVRLIDGDGDAAADMRFAAFGTVLGLLKSQWVLGGGFGSFSKLFQTVEPDALLLPSYFNQAHNDWLQLPIEGGLPGVLIALAGLVWLAVTLVGAVFGRGRVTTPVKVEAMLLGAAFACLAICSFVDYPLRVPSLEMVAAFLVVLSVKCRTRSAGIDEAAKPAS</sequence>
<feature type="transmembrane region" description="Helical" evidence="5">
    <location>
        <begin position="253"/>
        <end position="272"/>
    </location>
</feature>
<keyword evidence="3 5" id="KW-1133">Transmembrane helix</keyword>
<dbReference type="PANTHER" id="PTHR37422">
    <property type="entry name" value="TEICHURONIC ACID BIOSYNTHESIS PROTEIN TUAE"/>
    <property type="match status" value="1"/>
</dbReference>
<dbReference type="PANTHER" id="PTHR37422:SF13">
    <property type="entry name" value="LIPOPOLYSACCHARIDE BIOSYNTHESIS PROTEIN PA4999-RELATED"/>
    <property type="match status" value="1"/>
</dbReference>
<feature type="transmembrane region" description="Helical" evidence="5">
    <location>
        <begin position="43"/>
        <end position="61"/>
    </location>
</feature>
<dbReference type="GO" id="GO:0016020">
    <property type="term" value="C:membrane"/>
    <property type="evidence" value="ECO:0007669"/>
    <property type="project" value="UniProtKB-SubCell"/>
</dbReference>
<feature type="transmembrane region" description="Helical" evidence="5">
    <location>
        <begin position="156"/>
        <end position="182"/>
    </location>
</feature>
<dbReference type="KEGG" id="sgi:SGRAN_2380"/>
<feature type="transmembrane region" description="Helical" evidence="5">
    <location>
        <begin position="73"/>
        <end position="92"/>
    </location>
</feature>